<evidence type="ECO:0000313" key="6">
    <source>
        <dbReference type="Proteomes" id="UP000000226"/>
    </source>
</evidence>
<proteinExistence type="predicted"/>
<keyword evidence="2" id="KW-0722">Serine protease inhibitor</keyword>
<dbReference type="MEROPS" id="I03.025"/>
<keyword evidence="4" id="KW-0732">Signal</keyword>
<dbReference type="SMR" id="V7C2M9"/>
<dbReference type="SMART" id="SM00452">
    <property type="entry name" value="STI"/>
    <property type="match status" value="1"/>
</dbReference>
<dbReference type="Pfam" id="PF00197">
    <property type="entry name" value="Kunitz_legume"/>
    <property type="match status" value="1"/>
</dbReference>
<keyword evidence="1" id="KW-0646">Protease inhibitor</keyword>
<dbReference type="GO" id="GO:0004867">
    <property type="term" value="F:serine-type endopeptidase inhibitor activity"/>
    <property type="evidence" value="ECO:0007669"/>
    <property type="project" value="UniProtKB-KW"/>
</dbReference>
<evidence type="ECO:0000256" key="1">
    <source>
        <dbReference type="ARBA" id="ARBA00022690"/>
    </source>
</evidence>
<dbReference type="AlphaFoldDB" id="V7C2M9"/>
<dbReference type="Gene3D" id="2.80.10.50">
    <property type="match status" value="1"/>
</dbReference>
<dbReference type="CDD" id="cd23377">
    <property type="entry name" value="beta-trefoil_STI_MP4-like"/>
    <property type="match status" value="1"/>
</dbReference>
<dbReference type="EMBL" id="CM002291">
    <property type="protein sequence ID" value="ESW24422.1"/>
    <property type="molecule type" value="Genomic_DNA"/>
</dbReference>
<evidence type="ECO:0000256" key="3">
    <source>
        <dbReference type="ARBA" id="ARBA00023157"/>
    </source>
</evidence>
<sequence>MKSNLALFLSFLLPLTAFFTNLSLAFSDDLDQVVDADGNPIVSGLTYYILPAVYGPFGGGFKLAQTGNSDCPLTVLQDYSEAFRGLPVKFSSSGTIFTGNELEIEFVDKPECEESSKWLVFLDEAINKLCVGIGGAQGHPTELTFDGKFHIEEYQYGYKLAFCITAPPTCSPIGRFDAENHEDGRRLILTEDDEEFYIVFVKASAADKVMKSVV</sequence>
<dbReference type="OMA" id="KFHIEEY"/>
<keyword evidence="3" id="KW-1015">Disulfide bond</keyword>
<dbReference type="PANTHER" id="PTHR33107">
    <property type="entry name" value="KUNITZ TRYPSIN INHIBITOR 2"/>
    <property type="match status" value="1"/>
</dbReference>
<reference evidence="6" key="1">
    <citation type="journal article" date="2014" name="Nat. Genet.">
        <title>A reference genome for common bean and genome-wide analysis of dual domestications.</title>
        <authorList>
            <person name="Schmutz J."/>
            <person name="McClean P.E."/>
            <person name="Mamidi S."/>
            <person name="Wu G.A."/>
            <person name="Cannon S.B."/>
            <person name="Grimwood J."/>
            <person name="Jenkins J."/>
            <person name="Shu S."/>
            <person name="Song Q."/>
            <person name="Chavarro C."/>
            <person name="Torres-Torres M."/>
            <person name="Geffroy V."/>
            <person name="Moghaddam S.M."/>
            <person name="Gao D."/>
            <person name="Abernathy B."/>
            <person name="Barry K."/>
            <person name="Blair M."/>
            <person name="Brick M.A."/>
            <person name="Chovatia M."/>
            <person name="Gepts P."/>
            <person name="Goodstein D.M."/>
            <person name="Gonzales M."/>
            <person name="Hellsten U."/>
            <person name="Hyten D.L."/>
            <person name="Jia G."/>
            <person name="Kelly J.D."/>
            <person name="Kudrna D."/>
            <person name="Lee R."/>
            <person name="Richard M.M."/>
            <person name="Miklas P.N."/>
            <person name="Osorno J.M."/>
            <person name="Rodrigues J."/>
            <person name="Thareau V."/>
            <person name="Urrea C.A."/>
            <person name="Wang M."/>
            <person name="Yu Y."/>
            <person name="Zhang M."/>
            <person name="Wing R.A."/>
            <person name="Cregan P.B."/>
            <person name="Rokhsar D.S."/>
            <person name="Jackson S.A."/>
        </authorList>
    </citation>
    <scope>NUCLEOTIDE SEQUENCE [LARGE SCALE GENOMIC DNA]</scope>
    <source>
        <strain evidence="6">cv. G19833</strain>
    </source>
</reference>
<dbReference type="PROSITE" id="PS00283">
    <property type="entry name" value="SOYBEAN_KUNITZ"/>
    <property type="match status" value="1"/>
</dbReference>
<evidence type="ECO:0000313" key="5">
    <source>
        <dbReference type="EMBL" id="ESW24422.1"/>
    </source>
</evidence>
<evidence type="ECO:0000256" key="4">
    <source>
        <dbReference type="SAM" id="SignalP"/>
    </source>
</evidence>
<dbReference type="Gramene" id="ESW24422">
    <property type="protein sequence ID" value="ESW24422"/>
    <property type="gene ID" value="PHAVU_004G129500g"/>
</dbReference>
<feature type="chain" id="PRO_5004755181" evidence="4">
    <location>
        <begin position="28"/>
        <end position="214"/>
    </location>
</feature>
<protein>
    <submittedName>
        <fullName evidence="5">Uncharacterized protein</fullName>
    </submittedName>
</protein>
<dbReference type="STRING" id="3885.V7C2M9"/>
<dbReference type="PANTHER" id="PTHR33107:SF21">
    <property type="entry name" value="KUNITZ FAMILY TRYPSIN AND PROTEASE INHIBITOR PROTEIN"/>
    <property type="match status" value="1"/>
</dbReference>
<gene>
    <name evidence="5" type="ORF">PHAVU_004G129500g</name>
</gene>
<dbReference type="InterPro" id="IPR011065">
    <property type="entry name" value="Kunitz_inhibitor_STI-like_sf"/>
</dbReference>
<feature type="signal peptide" evidence="4">
    <location>
        <begin position="1"/>
        <end position="27"/>
    </location>
</feature>
<keyword evidence="6" id="KW-1185">Reference proteome</keyword>
<evidence type="ECO:0000256" key="2">
    <source>
        <dbReference type="ARBA" id="ARBA00022900"/>
    </source>
</evidence>
<dbReference type="SUPFAM" id="SSF50386">
    <property type="entry name" value="STI-like"/>
    <property type="match status" value="1"/>
</dbReference>
<organism evidence="5 6">
    <name type="scientific">Phaseolus vulgaris</name>
    <name type="common">Kidney bean</name>
    <name type="synonym">French bean</name>
    <dbReference type="NCBI Taxonomy" id="3885"/>
    <lineage>
        <taxon>Eukaryota</taxon>
        <taxon>Viridiplantae</taxon>
        <taxon>Streptophyta</taxon>
        <taxon>Embryophyta</taxon>
        <taxon>Tracheophyta</taxon>
        <taxon>Spermatophyta</taxon>
        <taxon>Magnoliopsida</taxon>
        <taxon>eudicotyledons</taxon>
        <taxon>Gunneridae</taxon>
        <taxon>Pentapetalae</taxon>
        <taxon>rosids</taxon>
        <taxon>fabids</taxon>
        <taxon>Fabales</taxon>
        <taxon>Fabaceae</taxon>
        <taxon>Papilionoideae</taxon>
        <taxon>50 kb inversion clade</taxon>
        <taxon>NPAAA clade</taxon>
        <taxon>indigoferoid/millettioid clade</taxon>
        <taxon>Phaseoleae</taxon>
        <taxon>Phaseolus</taxon>
    </lineage>
</organism>
<dbReference type="OrthoDB" id="1745944at2759"/>
<dbReference type="Proteomes" id="UP000000226">
    <property type="component" value="Chromosome 4"/>
</dbReference>
<accession>V7C2M9</accession>
<dbReference type="InterPro" id="IPR002160">
    <property type="entry name" value="Prot_inh_Kunz-lg"/>
</dbReference>
<dbReference type="PRINTS" id="PR00291">
    <property type="entry name" value="KUNITZINHBTR"/>
</dbReference>
<name>V7C2M9_PHAVU</name>